<dbReference type="EC" id="3.1.3.71" evidence="3"/>
<evidence type="ECO:0000256" key="5">
    <source>
        <dbReference type="ARBA" id="ARBA00022801"/>
    </source>
</evidence>
<name>A0ABY0IMN6_9RHOO</name>
<dbReference type="PANTHER" id="PTHR37311">
    <property type="entry name" value="2-PHOSPHOSULFOLACTATE PHOSPHATASE-RELATED"/>
    <property type="match status" value="1"/>
</dbReference>
<dbReference type="PANTHER" id="PTHR37311:SF1">
    <property type="entry name" value="2-PHOSPHOSULFOLACTATE PHOSPHATASE-RELATED"/>
    <property type="match status" value="1"/>
</dbReference>
<evidence type="ECO:0000256" key="1">
    <source>
        <dbReference type="ARBA" id="ARBA00001946"/>
    </source>
</evidence>
<dbReference type="Pfam" id="PF04029">
    <property type="entry name" value="2-ph_phosp"/>
    <property type="match status" value="1"/>
</dbReference>
<evidence type="ECO:0000256" key="4">
    <source>
        <dbReference type="ARBA" id="ARBA00021948"/>
    </source>
</evidence>
<accession>A0ABY0IMN6</accession>
<organism evidence="8 9">
    <name type="scientific">Azospira oryzae</name>
    <dbReference type="NCBI Taxonomy" id="146939"/>
    <lineage>
        <taxon>Bacteria</taxon>
        <taxon>Pseudomonadati</taxon>
        <taxon>Pseudomonadota</taxon>
        <taxon>Betaproteobacteria</taxon>
        <taxon>Rhodocyclales</taxon>
        <taxon>Rhodocyclaceae</taxon>
        <taxon>Azospira</taxon>
    </lineage>
</organism>
<keyword evidence="6" id="KW-0460">Magnesium</keyword>
<proteinExistence type="inferred from homology"/>
<dbReference type="InterPro" id="IPR005238">
    <property type="entry name" value="ComB-like"/>
</dbReference>
<dbReference type="InterPro" id="IPR036702">
    <property type="entry name" value="ComB-like_sf"/>
</dbReference>
<comment type="similarity">
    <text evidence="2">Belongs to the ComB family.</text>
</comment>
<sequence>MPPPLVERRYLNRLSAAPEPTGAVVVIDVLRSFSTAAWAIHRGAWELYPVAAPGDGLLLLQHLPQALLVGAVGGGAPIPGYHYGNSPSAVQGAELQGRTLIHCTAAGVRGLSRYRTAPLLFGAALLNARATAAVILAAGVPRVTLVITGEWTDRDGDEDVACADYLEALLQGGDPSPEPFSERVRQSDFGRRFAAGDQPHLPPADLDLCAEADRFDFALQALPSPLGLRLVAVYAGGGTMGKSRS</sequence>
<dbReference type="EMBL" id="SHKM01000002">
    <property type="protein sequence ID" value="RZT76469.1"/>
    <property type="molecule type" value="Genomic_DNA"/>
</dbReference>
<comment type="caution">
    <text evidence="8">The sequence shown here is derived from an EMBL/GenBank/DDBJ whole genome shotgun (WGS) entry which is preliminary data.</text>
</comment>
<protein>
    <recommendedName>
        <fullName evidence="4">Probable 2-phosphosulfolactate phosphatase</fullName>
        <ecNumber evidence="3">3.1.3.71</ecNumber>
    </recommendedName>
</protein>
<dbReference type="Gene3D" id="3.90.1560.10">
    <property type="entry name" value="ComB-like"/>
    <property type="match status" value="1"/>
</dbReference>
<evidence type="ECO:0000313" key="8">
    <source>
        <dbReference type="EMBL" id="RZT76469.1"/>
    </source>
</evidence>
<dbReference type="RefSeq" id="WP_130459653.1">
    <property type="nucleotide sequence ID" value="NZ_SHKM01000002.1"/>
</dbReference>
<evidence type="ECO:0000256" key="2">
    <source>
        <dbReference type="ARBA" id="ARBA00009997"/>
    </source>
</evidence>
<comment type="catalytic activity">
    <reaction evidence="7">
        <text>(2R)-O-phospho-3-sulfolactate + H2O = (2R)-3-sulfolactate + phosphate</text>
        <dbReference type="Rhea" id="RHEA:23416"/>
        <dbReference type="ChEBI" id="CHEBI:15377"/>
        <dbReference type="ChEBI" id="CHEBI:15597"/>
        <dbReference type="ChEBI" id="CHEBI:43474"/>
        <dbReference type="ChEBI" id="CHEBI:58738"/>
        <dbReference type="EC" id="3.1.3.71"/>
    </reaction>
</comment>
<evidence type="ECO:0000256" key="7">
    <source>
        <dbReference type="ARBA" id="ARBA00033711"/>
    </source>
</evidence>
<dbReference type="Proteomes" id="UP000292136">
    <property type="component" value="Unassembled WGS sequence"/>
</dbReference>
<evidence type="ECO:0000313" key="9">
    <source>
        <dbReference type="Proteomes" id="UP000292136"/>
    </source>
</evidence>
<dbReference type="SUPFAM" id="SSF142823">
    <property type="entry name" value="ComB-like"/>
    <property type="match status" value="1"/>
</dbReference>
<keyword evidence="9" id="KW-1185">Reference proteome</keyword>
<reference evidence="8 9" key="1">
    <citation type="submission" date="2019-02" db="EMBL/GenBank/DDBJ databases">
        <title>Genomic Encyclopedia of Type Strains, Phase IV (KMG-IV): sequencing the most valuable type-strain genomes for metagenomic binning, comparative biology and taxonomic classification.</title>
        <authorList>
            <person name="Goeker M."/>
        </authorList>
    </citation>
    <scope>NUCLEOTIDE SEQUENCE [LARGE SCALE GENOMIC DNA]</scope>
    <source>
        <strain evidence="8 9">DSM 21223</strain>
    </source>
</reference>
<evidence type="ECO:0000256" key="6">
    <source>
        <dbReference type="ARBA" id="ARBA00022842"/>
    </source>
</evidence>
<comment type="cofactor">
    <cofactor evidence="1">
        <name>Mg(2+)</name>
        <dbReference type="ChEBI" id="CHEBI:18420"/>
    </cofactor>
</comment>
<keyword evidence="5" id="KW-0378">Hydrolase</keyword>
<gene>
    <name evidence="8" type="ORF">EV678_2346</name>
</gene>
<evidence type="ECO:0000256" key="3">
    <source>
        <dbReference type="ARBA" id="ARBA00012953"/>
    </source>
</evidence>